<dbReference type="Pfam" id="PF01535">
    <property type="entry name" value="PPR"/>
    <property type="match status" value="3"/>
</dbReference>
<dbReference type="PANTHER" id="PTHR47926:SF522">
    <property type="entry name" value="TETRATRICOPEPTIDE REPEAT-LIKE SUPERFAMILY PROTEIN"/>
    <property type="match status" value="1"/>
</dbReference>
<dbReference type="Pfam" id="PF12854">
    <property type="entry name" value="PPR_1"/>
    <property type="match status" value="1"/>
</dbReference>
<feature type="repeat" description="PPR" evidence="2">
    <location>
        <begin position="344"/>
        <end position="379"/>
    </location>
</feature>
<keyword evidence="6" id="KW-1185">Reference proteome</keyword>
<dbReference type="InterPro" id="IPR046960">
    <property type="entry name" value="PPR_At4g14850-like_plant"/>
</dbReference>
<dbReference type="Gene3D" id="1.25.40.10">
    <property type="entry name" value="Tetratricopeptide repeat domain"/>
    <property type="match status" value="5"/>
</dbReference>
<feature type="domain" description="DYW" evidence="4">
    <location>
        <begin position="762"/>
        <end position="854"/>
    </location>
</feature>
<feature type="repeat" description="PPR" evidence="2">
    <location>
        <begin position="73"/>
        <end position="107"/>
    </location>
</feature>
<proteinExistence type="predicted"/>
<feature type="repeat" description="PPR" evidence="2">
    <location>
        <begin position="547"/>
        <end position="581"/>
    </location>
</feature>
<name>A0AAV7EIN6_ARIFI</name>
<dbReference type="InterPro" id="IPR002885">
    <property type="entry name" value="PPR_rpt"/>
</dbReference>
<feature type="repeat" description="PPR" evidence="2">
    <location>
        <begin position="446"/>
        <end position="480"/>
    </location>
</feature>
<dbReference type="InterPro" id="IPR032867">
    <property type="entry name" value="DYW_dom"/>
</dbReference>
<dbReference type="FunFam" id="1.25.40.10:FF:000798">
    <property type="entry name" value="Pentatricopeptide repeat-containing protein At3g49170, chloroplastic"/>
    <property type="match status" value="1"/>
</dbReference>
<dbReference type="Proteomes" id="UP000825729">
    <property type="component" value="Unassembled WGS sequence"/>
</dbReference>
<evidence type="ECO:0000313" key="6">
    <source>
        <dbReference type="Proteomes" id="UP000825729"/>
    </source>
</evidence>
<evidence type="ECO:0000256" key="2">
    <source>
        <dbReference type="PROSITE-ProRule" id="PRU00708"/>
    </source>
</evidence>
<dbReference type="FunFam" id="1.25.40.10:FF:001050">
    <property type="entry name" value="Pentatricopeptide repeat-containing protein At2g33760"/>
    <property type="match status" value="1"/>
</dbReference>
<dbReference type="NCBIfam" id="TIGR00756">
    <property type="entry name" value="PPR"/>
    <property type="match status" value="6"/>
</dbReference>
<accession>A0AAV7EIN6</accession>
<dbReference type="FunFam" id="1.25.40.10:FF:000285">
    <property type="entry name" value="Pentatricopeptide repeat-containing protein, chloroplastic"/>
    <property type="match status" value="1"/>
</dbReference>
<dbReference type="Pfam" id="PF13812">
    <property type="entry name" value="PPR_3"/>
    <property type="match status" value="1"/>
</dbReference>
<dbReference type="InterPro" id="IPR046848">
    <property type="entry name" value="E_motif"/>
</dbReference>
<reference evidence="5 6" key="1">
    <citation type="submission" date="2021-07" db="EMBL/GenBank/DDBJ databases">
        <title>The Aristolochia fimbriata genome: insights into angiosperm evolution, floral development and chemical biosynthesis.</title>
        <authorList>
            <person name="Jiao Y."/>
        </authorList>
    </citation>
    <scope>NUCLEOTIDE SEQUENCE [LARGE SCALE GENOMIC DNA]</scope>
    <source>
        <strain evidence="5">IBCAS-2021</strain>
        <tissue evidence="5">Leaf</tissue>
    </source>
</reference>
<feature type="repeat" description="PPR" evidence="2">
    <location>
        <begin position="108"/>
        <end position="138"/>
    </location>
</feature>
<dbReference type="Pfam" id="PF13041">
    <property type="entry name" value="PPR_2"/>
    <property type="match status" value="3"/>
</dbReference>
<dbReference type="GO" id="GO:0009451">
    <property type="term" value="P:RNA modification"/>
    <property type="evidence" value="ECO:0007669"/>
    <property type="project" value="InterPro"/>
</dbReference>
<dbReference type="PANTHER" id="PTHR47926">
    <property type="entry name" value="PENTATRICOPEPTIDE REPEAT-CONTAINING PROTEIN"/>
    <property type="match status" value="1"/>
</dbReference>
<dbReference type="Pfam" id="PF14432">
    <property type="entry name" value="DYW_deaminase"/>
    <property type="match status" value="1"/>
</dbReference>
<sequence>MTACVSLPATFTSIPSKSSHSSRPRLSSSPQSLTKHPNFELLKNRLIRLADNGHLERAVSTLDFMQQQGVPPDLLTYSVLLRSCIRTHRFDHGKRIHACLLESGLELDTVVLNTLITLYSKCGDLDKANEIFREMGDKRGLVSWSAMISGYVRNGKEFEAIKSFYGMLESGECPNQYCYSSVIQACSNKKYAWIGKLIFGSTLKTGYFGSDVCVGCALIDLFAKIDDMVSSRKVFTQMPERNAVTWTLMITRCAQQGFAEDAINLYFDMELNGFPPDVFSLSGVISAATALESLHAGKYLHSRAIKARLASDICVGCCLVDLYAKCEGSIDDAGKVFYRMPQHNVMSWTAMITGYVQSGRDKEAIELFFDMINEGNVRPNHFTFSSLLKACANLSDVNMGQQIYAHVVKHSLDSVNFVGNSFIGMYARSGRLEEARKAFDLLLEKSLVSYDVIVDGYIKNSRSEEAFGVYHQIEREGSGISAFTFASLLSAAASISALGKGQQLHGRILKAGLESDTGVSNSLISMYSRCGAIEDACQVFNNMDKRNVISWTSMITGFAKHGYAERALDLFSEMVASGTKPNEVTYIAVLSACSHVGMVEEGRGHFYSMRKLHGIVPKMEHYACMVDLLGRSGFLKEAYEFIATMPFKEDALVWRTLLGACRIHGDMDLGEIAAKRILELDQHDPSAYVLLSNLYASRNQWDEVAAIRKNMKERQLTKEGGCSWIEVNSVVHKFYVGDTSHPRAKEIFLKLDEMASKIKGMGYVPDKNFILYEVEEEQKEQYLFQHSEKIAVAFGLISSSVSAPIRIFKNLRVCGDCHNAIKFISVASGREIIIRDSNRFHHFKNGICSCGDYW</sequence>
<feature type="repeat" description="PPR" evidence="2">
    <location>
        <begin position="516"/>
        <end position="546"/>
    </location>
</feature>
<protein>
    <recommendedName>
        <fullName evidence="4">DYW domain-containing protein</fullName>
    </recommendedName>
</protein>
<comment type="caution">
    <text evidence="5">The sequence shown here is derived from an EMBL/GenBank/DDBJ whole genome shotgun (WGS) entry which is preliminary data.</text>
</comment>
<dbReference type="GO" id="GO:0008270">
    <property type="term" value="F:zinc ion binding"/>
    <property type="evidence" value="ECO:0007669"/>
    <property type="project" value="InterPro"/>
</dbReference>
<keyword evidence="1" id="KW-0677">Repeat</keyword>
<evidence type="ECO:0000259" key="4">
    <source>
        <dbReference type="Pfam" id="PF14432"/>
    </source>
</evidence>
<evidence type="ECO:0000313" key="5">
    <source>
        <dbReference type="EMBL" id="KAG9448296.1"/>
    </source>
</evidence>
<organism evidence="5 6">
    <name type="scientific">Aristolochia fimbriata</name>
    <name type="common">White veined hardy Dutchman's pipe vine</name>
    <dbReference type="NCBI Taxonomy" id="158543"/>
    <lineage>
        <taxon>Eukaryota</taxon>
        <taxon>Viridiplantae</taxon>
        <taxon>Streptophyta</taxon>
        <taxon>Embryophyta</taxon>
        <taxon>Tracheophyta</taxon>
        <taxon>Spermatophyta</taxon>
        <taxon>Magnoliopsida</taxon>
        <taxon>Magnoliidae</taxon>
        <taxon>Piperales</taxon>
        <taxon>Aristolochiaceae</taxon>
        <taxon>Aristolochia</taxon>
    </lineage>
</organism>
<feature type="compositionally biased region" description="Low complexity" evidence="3">
    <location>
        <begin position="14"/>
        <end position="32"/>
    </location>
</feature>
<dbReference type="GO" id="GO:0003723">
    <property type="term" value="F:RNA binding"/>
    <property type="evidence" value="ECO:0007669"/>
    <property type="project" value="InterPro"/>
</dbReference>
<evidence type="ECO:0000256" key="3">
    <source>
        <dbReference type="SAM" id="MobiDB-lite"/>
    </source>
</evidence>
<dbReference type="EMBL" id="JAINDJ010000005">
    <property type="protein sequence ID" value="KAG9448296.1"/>
    <property type="molecule type" value="Genomic_DNA"/>
</dbReference>
<dbReference type="InterPro" id="IPR011990">
    <property type="entry name" value="TPR-like_helical_dom_sf"/>
</dbReference>
<feature type="region of interest" description="Disordered" evidence="3">
    <location>
        <begin position="14"/>
        <end position="35"/>
    </location>
</feature>
<feature type="repeat" description="PPR" evidence="2">
    <location>
        <begin position="140"/>
        <end position="174"/>
    </location>
</feature>
<dbReference type="PROSITE" id="PS51375">
    <property type="entry name" value="PPR"/>
    <property type="match status" value="8"/>
</dbReference>
<dbReference type="FunFam" id="1.25.40.10:FF:000436">
    <property type="entry name" value="Pentatricopeptide repeat-containing protein At5g39350 family"/>
    <property type="match status" value="1"/>
</dbReference>
<dbReference type="AlphaFoldDB" id="A0AAV7EIN6"/>
<dbReference type="FunFam" id="1.25.40.10:FF:000344">
    <property type="entry name" value="Pentatricopeptide repeat-containing protein"/>
    <property type="match status" value="1"/>
</dbReference>
<evidence type="ECO:0000256" key="1">
    <source>
        <dbReference type="ARBA" id="ARBA00022737"/>
    </source>
</evidence>
<feature type="repeat" description="PPR" evidence="2">
    <location>
        <begin position="242"/>
        <end position="276"/>
    </location>
</feature>
<gene>
    <name evidence="5" type="ORF">H6P81_014424</name>
</gene>
<dbReference type="Pfam" id="PF20431">
    <property type="entry name" value="E_motif"/>
    <property type="match status" value="1"/>
</dbReference>